<protein>
    <submittedName>
        <fullName evidence="2">Uncharacterized protein</fullName>
    </submittedName>
</protein>
<comment type="caution">
    <text evidence="2">The sequence shown here is derived from an EMBL/GenBank/DDBJ whole genome shotgun (WGS) entry which is preliminary data.</text>
</comment>
<gene>
    <name evidence="2" type="ORF">CDAR_475981</name>
</gene>
<evidence type="ECO:0000313" key="3">
    <source>
        <dbReference type="Proteomes" id="UP001054837"/>
    </source>
</evidence>
<accession>A0AAV4PAE2</accession>
<dbReference type="AlphaFoldDB" id="A0AAV4PAE2"/>
<dbReference type="Proteomes" id="UP001054837">
    <property type="component" value="Unassembled WGS sequence"/>
</dbReference>
<organism evidence="2 3">
    <name type="scientific">Caerostris darwini</name>
    <dbReference type="NCBI Taxonomy" id="1538125"/>
    <lineage>
        <taxon>Eukaryota</taxon>
        <taxon>Metazoa</taxon>
        <taxon>Ecdysozoa</taxon>
        <taxon>Arthropoda</taxon>
        <taxon>Chelicerata</taxon>
        <taxon>Arachnida</taxon>
        <taxon>Araneae</taxon>
        <taxon>Araneomorphae</taxon>
        <taxon>Entelegynae</taxon>
        <taxon>Araneoidea</taxon>
        <taxon>Araneidae</taxon>
        <taxon>Caerostris</taxon>
    </lineage>
</organism>
<reference evidence="2 3" key="1">
    <citation type="submission" date="2021-06" db="EMBL/GenBank/DDBJ databases">
        <title>Caerostris darwini draft genome.</title>
        <authorList>
            <person name="Kono N."/>
            <person name="Arakawa K."/>
        </authorList>
    </citation>
    <scope>NUCLEOTIDE SEQUENCE [LARGE SCALE GENOMIC DNA]</scope>
</reference>
<feature type="region of interest" description="Disordered" evidence="1">
    <location>
        <begin position="102"/>
        <end position="132"/>
    </location>
</feature>
<evidence type="ECO:0000256" key="1">
    <source>
        <dbReference type="SAM" id="MobiDB-lite"/>
    </source>
</evidence>
<feature type="compositionally biased region" description="Basic and acidic residues" evidence="1">
    <location>
        <begin position="102"/>
        <end position="124"/>
    </location>
</feature>
<keyword evidence="3" id="KW-1185">Reference proteome</keyword>
<evidence type="ECO:0000313" key="2">
    <source>
        <dbReference type="EMBL" id="GIX93428.1"/>
    </source>
</evidence>
<proteinExistence type="predicted"/>
<dbReference type="EMBL" id="BPLQ01002493">
    <property type="protein sequence ID" value="GIX93428.1"/>
    <property type="molecule type" value="Genomic_DNA"/>
</dbReference>
<name>A0AAV4PAE2_9ARAC</name>
<sequence>MVFGTKSLVALDNLKQVIRNEEIPTAVEPSSTLHCVAPIREFPQPKLLTATDRKMNCYSNLVNSILIWRSTCHSDDNRNLCVKNLEQPLIWNSEQSTVNKKNDFGYKSRDIPRDASKNDSDQHVAKKRSIKPSFPPSPLSSIFFLHTPAAICMRGYFPVGKGLDGKRSLLLSLRIRHPHPLCTDFDLFLSRLRR</sequence>